<evidence type="ECO:0000256" key="9">
    <source>
        <dbReference type="RuleBase" id="RU003706"/>
    </source>
</evidence>
<dbReference type="EMBL" id="LXQC01000138">
    <property type="protein sequence ID" value="TFE68728.1"/>
    <property type="molecule type" value="Genomic_DNA"/>
</dbReference>
<dbReference type="CDD" id="cd02538">
    <property type="entry name" value="G1P_TT_short"/>
    <property type="match status" value="1"/>
</dbReference>
<evidence type="ECO:0000256" key="8">
    <source>
        <dbReference type="ARBA" id="ARBA00049336"/>
    </source>
</evidence>
<proteinExistence type="inferred from homology"/>
<keyword evidence="4 9" id="KW-0808">Transferase</keyword>
<dbReference type="SUPFAM" id="SSF53448">
    <property type="entry name" value="Nucleotide-diphospho-sugar transferases"/>
    <property type="match status" value="1"/>
</dbReference>
<accession>A0A4Y8PD20</accession>
<comment type="similarity">
    <text evidence="2 9">Belongs to the glucose-1-phosphate thymidylyltransferase family.</text>
</comment>
<dbReference type="PANTHER" id="PTHR43532">
    <property type="entry name" value="GLUCOSE-1-PHOSPHATE THYMIDYLYLTRANSFERASE"/>
    <property type="match status" value="1"/>
</dbReference>
<dbReference type="RefSeq" id="WP_134440036.1">
    <property type="nucleotide sequence ID" value="NZ_CP065957.1"/>
</dbReference>
<gene>
    <name evidence="11" type="ORF">A7Q10_07930</name>
</gene>
<organism evidence="11 12">
    <name type="scientific">Methylacidiphilum caldifontis</name>
    <dbReference type="NCBI Taxonomy" id="2795386"/>
    <lineage>
        <taxon>Bacteria</taxon>
        <taxon>Pseudomonadati</taxon>
        <taxon>Verrucomicrobiota</taxon>
        <taxon>Methylacidiphilae</taxon>
        <taxon>Methylacidiphilales</taxon>
        <taxon>Methylacidiphilaceae</taxon>
        <taxon>Methylacidiphilum (ex Ratnadevi et al. 2023)</taxon>
    </lineage>
</organism>
<dbReference type="InterPro" id="IPR005835">
    <property type="entry name" value="NTP_transferase_dom"/>
</dbReference>
<dbReference type="PANTHER" id="PTHR43532:SF1">
    <property type="entry name" value="GLUCOSE-1-PHOSPHATE THYMIDYLYLTRANSFERASE 1"/>
    <property type="match status" value="1"/>
</dbReference>
<evidence type="ECO:0000256" key="3">
    <source>
        <dbReference type="ARBA" id="ARBA00012461"/>
    </source>
</evidence>
<dbReference type="GO" id="GO:0046872">
    <property type="term" value="F:metal ion binding"/>
    <property type="evidence" value="ECO:0007669"/>
    <property type="project" value="UniProtKB-KW"/>
</dbReference>
<dbReference type="GO" id="GO:0008879">
    <property type="term" value="F:glucose-1-phosphate thymidylyltransferase activity"/>
    <property type="evidence" value="ECO:0007669"/>
    <property type="project" value="UniProtKB-EC"/>
</dbReference>
<evidence type="ECO:0000256" key="1">
    <source>
        <dbReference type="ARBA" id="ARBA00001946"/>
    </source>
</evidence>
<dbReference type="OrthoDB" id="9803871at2"/>
<dbReference type="InterPro" id="IPR029044">
    <property type="entry name" value="Nucleotide-diphossugar_trans"/>
</dbReference>
<keyword evidence="6 9" id="KW-0479">Metal-binding</keyword>
<keyword evidence="7 9" id="KW-0460">Magnesium</keyword>
<evidence type="ECO:0000256" key="5">
    <source>
        <dbReference type="ARBA" id="ARBA00022695"/>
    </source>
</evidence>
<evidence type="ECO:0000256" key="7">
    <source>
        <dbReference type="ARBA" id="ARBA00022842"/>
    </source>
</evidence>
<evidence type="ECO:0000313" key="12">
    <source>
        <dbReference type="Proteomes" id="UP000297713"/>
    </source>
</evidence>
<comment type="function">
    <text evidence="9">Catalyzes the formation of dTDP-glucose, from dTTP and glucose 1-phosphate, as well as its pyrophosphorolysis.</text>
</comment>
<dbReference type="AlphaFoldDB" id="A0A4Y8PD20"/>
<feature type="domain" description="Nucleotidyl transferase" evidence="10">
    <location>
        <begin position="5"/>
        <end position="240"/>
    </location>
</feature>
<protein>
    <recommendedName>
        <fullName evidence="3 9">Glucose-1-phosphate thymidylyltransferase</fullName>
        <ecNumber evidence="3 9">2.7.7.24</ecNumber>
    </recommendedName>
</protein>
<sequence length="295" mass="32989">MERCGIVLAGGTGSRLYPVTIALSKQLLPIHDKPMIYYPLSVLMLANIREILLISTPHDIGLFERLLGDGSQFGLFISYAVQPYPRGLAEAYKIGEKFVQGRPSCLILGDNLLYGHSLSATLNKATQKKQGATIFGYHVSNPSAYGVVEFDRSMRVISIEEKPLKPKSSYAIPGIYFYDGRAPSFAHQLKPSARGELEITDLNKKYWEEGSLDVELLGRGIAWLDTGTHDLLYDASLFVKTIEQRQGLKIGCLEEIAYHKGWIGEEQLQSQIKKMGNSSYANYLRHLLETPRTFV</sequence>
<dbReference type="EC" id="2.7.7.24" evidence="3 9"/>
<evidence type="ECO:0000256" key="2">
    <source>
        <dbReference type="ARBA" id="ARBA00010480"/>
    </source>
</evidence>
<dbReference type="InterPro" id="IPR005907">
    <property type="entry name" value="G1P_thy_trans_s"/>
</dbReference>
<evidence type="ECO:0000256" key="4">
    <source>
        <dbReference type="ARBA" id="ARBA00022679"/>
    </source>
</evidence>
<dbReference type="Gene3D" id="3.90.550.10">
    <property type="entry name" value="Spore Coat Polysaccharide Biosynthesis Protein SpsA, Chain A"/>
    <property type="match status" value="1"/>
</dbReference>
<evidence type="ECO:0000313" key="11">
    <source>
        <dbReference type="EMBL" id="TFE68728.1"/>
    </source>
</evidence>
<name>A0A4Y8PD20_9BACT</name>
<reference evidence="11 12" key="1">
    <citation type="submission" date="2016-05" db="EMBL/GenBank/DDBJ databases">
        <title>Diversity and Homogeneity among Thermoacidophilic Verrucomicrobia Methanotrophs Linked with Geographical Origin.</title>
        <authorList>
            <person name="Erikstad H.-A."/>
            <person name="Smestad N.B."/>
            <person name="Ceballos R.M."/>
            <person name="Birkeland N.-K."/>
        </authorList>
    </citation>
    <scope>NUCLEOTIDE SEQUENCE [LARGE SCALE GENOMIC DNA]</scope>
    <source>
        <strain evidence="11 12">Phi</strain>
    </source>
</reference>
<evidence type="ECO:0000259" key="10">
    <source>
        <dbReference type="Pfam" id="PF00483"/>
    </source>
</evidence>
<keyword evidence="5 9" id="KW-0548">Nucleotidyltransferase</keyword>
<comment type="caution">
    <text evidence="11">The sequence shown here is derived from an EMBL/GenBank/DDBJ whole genome shotgun (WGS) entry which is preliminary data.</text>
</comment>
<dbReference type="Pfam" id="PF00483">
    <property type="entry name" value="NTP_transferase"/>
    <property type="match status" value="1"/>
</dbReference>
<comment type="catalytic activity">
    <reaction evidence="8 9">
        <text>dTTP + alpha-D-glucose 1-phosphate + H(+) = dTDP-alpha-D-glucose + diphosphate</text>
        <dbReference type="Rhea" id="RHEA:15225"/>
        <dbReference type="ChEBI" id="CHEBI:15378"/>
        <dbReference type="ChEBI" id="CHEBI:33019"/>
        <dbReference type="ChEBI" id="CHEBI:37568"/>
        <dbReference type="ChEBI" id="CHEBI:57477"/>
        <dbReference type="ChEBI" id="CHEBI:58601"/>
        <dbReference type="EC" id="2.7.7.24"/>
    </reaction>
</comment>
<dbReference type="FunFam" id="3.90.550.10:FF:000023">
    <property type="entry name" value="Glucose-1-phosphate thymidylyltransferase"/>
    <property type="match status" value="1"/>
</dbReference>
<dbReference type="Proteomes" id="UP000297713">
    <property type="component" value="Unassembled WGS sequence"/>
</dbReference>
<dbReference type="NCBIfam" id="TIGR01207">
    <property type="entry name" value="rmlA"/>
    <property type="match status" value="1"/>
</dbReference>
<comment type="cofactor">
    <cofactor evidence="1">
        <name>Mg(2+)</name>
        <dbReference type="ChEBI" id="CHEBI:18420"/>
    </cofactor>
</comment>
<evidence type="ECO:0000256" key="6">
    <source>
        <dbReference type="ARBA" id="ARBA00022723"/>
    </source>
</evidence>
<keyword evidence="12" id="KW-1185">Reference proteome</keyword>